<sequence length="541" mass="60651">MTDVASPQDELHSEPSNKLSSQRVRPTPRRVPTANRVTIAIPKPTPTGDVTSARSGSSAAIRSPDLNVTSTPWAKKLILTLDGGGIRGYSSLILLQALMKEIARIEQEYNEEATSSAYTTKIPRDQIPDPVYRNEQYLPCHYFDYIAGTSVGGLIAIMLGMLGKSADDCISEFHRQNKAIPLADDLVGLPAIEFPLLYRRSTWPTKRTRSFFDTFAKFSVAATARNITAAGITSVSPTAMTTTPTTAATVSSRASSIASTESTEFRKDAYQCQTLAWCTEVERHRARRPYAFCTYKEEETSDDPSSSLVSIPEVAKAITTPSSHSFKPFKLGSGQFVDGSKQIRDPTLEVLKEITSLLDDGEPAIDLLLSLGTDEHQVWFYEKLRAFTFNASSSLSSTPSKEKLREASVHKEEGKSYKTYHRFEMPDIKLGFRKKYFLAEIEEATSTWLESEEQKLQISRYARMLVDRRRARAETTRWETFALGVRYTCHHQDCKEPEKIFEGRGQFCDHLERKHDLAKQAARGVVDFEGELDKGRRFGFS</sequence>
<organism evidence="6 7">
    <name type="scientific">Podospora australis</name>
    <dbReference type="NCBI Taxonomy" id="1536484"/>
    <lineage>
        <taxon>Eukaryota</taxon>
        <taxon>Fungi</taxon>
        <taxon>Dikarya</taxon>
        <taxon>Ascomycota</taxon>
        <taxon>Pezizomycotina</taxon>
        <taxon>Sordariomycetes</taxon>
        <taxon>Sordariomycetidae</taxon>
        <taxon>Sordariales</taxon>
        <taxon>Podosporaceae</taxon>
        <taxon>Podospora</taxon>
    </lineage>
</organism>
<evidence type="ECO:0000313" key="7">
    <source>
        <dbReference type="Proteomes" id="UP001302126"/>
    </source>
</evidence>
<dbReference type="InterPro" id="IPR016035">
    <property type="entry name" value="Acyl_Trfase/lysoPLipase"/>
</dbReference>
<dbReference type="SUPFAM" id="SSF52151">
    <property type="entry name" value="FabD/lysophospholipase-like"/>
    <property type="match status" value="1"/>
</dbReference>
<accession>A0AAN7AGY2</accession>
<dbReference type="Gene3D" id="3.40.1090.10">
    <property type="entry name" value="Cytosolic phospholipase A2 catalytic domain"/>
    <property type="match status" value="1"/>
</dbReference>
<dbReference type="EMBL" id="MU864446">
    <property type="protein sequence ID" value="KAK4185542.1"/>
    <property type="molecule type" value="Genomic_DNA"/>
</dbReference>
<keyword evidence="7" id="KW-1185">Reference proteome</keyword>
<dbReference type="PANTHER" id="PTHR24185:SF1">
    <property type="entry name" value="CALCIUM-INDEPENDENT PHOSPHOLIPASE A2-GAMMA"/>
    <property type="match status" value="1"/>
</dbReference>
<keyword evidence="3" id="KW-0443">Lipid metabolism</keyword>
<name>A0AAN7AGY2_9PEZI</name>
<feature type="domain" description="PNPLA" evidence="5">
    <location>
        <begin position="79"/>
        <end position="339"/>
    </location>
</feature>
<dbReference type="GO" id="GO:0016020">
    <property type="term" value="C:membrane"/>
    <property type="evidence" value="ECO:0007669"/>
    <property type="project" value="TreeGrafter"/>
</dbReference>
<evidence type="ECO:0000256" key="1">
    <source>
        <dbReference type="ARBA" id="ARBA00022801"/>
    </source>
</evidence>
<dbReference type="GO" id="GO:0019369">
    <property type="term" value="P:arachidonate metabolic process"/>
    <property type="evidence" value="ECO:0007669"/>
    <property type="project" value="TreeGrafter"/>
</dbReference>
<dbReference type="InterPro" id="IPR002641">
    <property type="entry name" value="PNPLA_dom"/>
</dbReference>
<dbReference type="AlphaFoldDB" id="A0AAN7AGY2"/>
<dbReference type="Pfam" id="PF01734">
    <property type="entry name" value="Patatin"/>
    <property type="match status" value="1"/>
</dbReference>
<dbReference type="GO" id="GO:0046486">
    <property type="term" value="P:glycerolipid metabolic process"/>
    <property type="evidence" value="ECO:0007669"/>
    <property type="project" value="UniProtKB-ARBA"/>
</dbReference>
<keyword evidence="2" id="KW-0442">Lipid degradation</keyword>
<dbReference type="Proteomes" id="UP001302126">
    <property type="component" value="Unassembled WGS sequence"/>
</dbReference>
<dbReference type="GO" id="GO:0047499">
    <property type="term" value="F:calcium-independent phospholipase A2 activity"/>
    <property type="evidence" value="ECO:0007669"/>
    <property type="project" value="TreeGrafter"/>
</dbReference>
<gene>
    <name evidence="6" type="ORF">QBC35DRAFT_299996</name>
</gene>
<evidence type="ECO:0000259" key="5">
    <source>
        <dbReference type="Pfam" id="PF01734"/>
    </source>
</evidence>
<proteinExistence type="predicted"/>
<evidence type="ECO:0000256" key="3">
    <source>
        <dbReference type="ARBA" id="ARBA00023098"/>
    </source>
</evidence>
<comment type="caution">
    <text evidence="6">The sequence shown here is derived from an EMBL/GenBank/DDBJ whole genome shotgun (WGS) entry which is preliminary data.</text>
</comment>
<reference evidence="6" key="2">
    <citation type="submission" date="2023-05" db="EMBL/GenBank/DDBJ databases">
        <authorList>
            <consortium name="Lawrence Berkeley National Laboratory"/>
            <person name="Steindorff A."/>
            <person name="Hensen N."/>
            <person name="Bonometti L."/>
            <person name="Westerberg I."/>
            <person name="Brannstrom I.O."/>
            <person name="Guillou S."/>
            <person name="Cros-Aarteil S."/>
            <person name="Calhoun S."/>
            <person name="Haridas S."/>
            <person name="Kuo A."/>
            <person name="Mondo S."/>
            <person name="Pangilinan J."/>
            <person name="Riley R."/>
            <person name="Labutti K."/>
            <person name="Andreopoulos B."/>
            <person name="Lipzen A."/>
            <person name="Chen C."/>
            <person name="Yanf M."/>
            <person name="Daum C."/>
            <person name="Ng V."/>
            <person name="Clum A."/>
            <person name="Ohm R."/>
            <person name="Martin F."/>
            <person name="Silar P."/>
            <person name="Natvig D."/>
            <person name="Lalanne C."/>
            <person name="Gautier V."/>
            <person name="Ament-Velasquez S.L."/>
            <person name="Kruys A."/>
            <person name="Hutchinson M.I."/>
            <person name="Powell A.J."/>
            <person name="Barry K."/>
            <person name="Miller A.N."/>
            <person name="Grigoriev I.V."/>
            <person name="Debuchy R."/>
            <person name="Gladieux P."/>
            <person name="Thoren M.H."/>
            <person name="Johannesson H."/>
        </authorList>
    </citation>
    <scope>NUCLEOTIDE SEQUENCE</scope>
    <source>
        <strain evidence="6">PSN309</strain>
    </source>
</reference>
<evidence type="ECO:0000256" key="4">
    <source>
        <dbReference type="SAM" id="MobiDB-lite"/>
    </source>
</evidence>
<feature type="region of interest" description="Disordered" evidence="4">
    <location>
        <begin position="1"/>
        <end position="32"/>
    </location>
</feature>
<evidence type="ECO:0000313" key="6">
    <source>
        <dbReference type="EMBL" id="KAK4185542.1"/>
    </source>
</evidence>
<keyword evidence="1" id="KW-0378">Hydrolase</keyword>
<dbReference type="GO" id="GO:0016042">
    <property type="term" value="P:lipid catabolic process"/>
    <property type="evidence" value="ECO:0007669"/>
    <property type="project" value="UniProtKB-KW"/>
</dbReference>
<dbReference type="PANTHER" id="PTHR24185">
    <property type="entry name" value="CALCIUM-INDEPENDENT PHOSPHOLIPASE A2-GAMMA"/>
    <property type="match status" value="1"/>
</dbReference>
<reference evidence="6" key="1">
    <citation type="journal article" date="2023" name="Mol. Phylogenet. Evol.">
        <title>Genome-scale phylogeny and comparative genomics of the fungal order Sordariales.</title>
        <authorList>
            <person name="Hensen N."/>
            <person name="Bonometti L."/>
            <person name="Westerberg I."/>
            <person name="Brannstrom I.O."/>
            <person name="Guillou S."/>
            <person name="Cros-Aarteil S."/>
            <person name="Calhoun S."/>
            <person name="Haridas S."/>
            <person name="Kuo A."/>
            <person name="Mondo S."/>
            <person name="Pangilinan J."/>
            <person name="Riley R."/>
            <person name="LaButti K."/>
            <person name="Andreopoulos B."/>
            <person name="Lipzen A."/>
            <person name="Chen C."/>
            <person name="Yan M."/>
            <person name="Daum C."/>
            <person name="Ng V."/>
            <person name="Clum A."/>
            <person name="Steindorff A."/>
            <person name="Ohm R.A."/>
            <person name="Martin F."/>
            <person name="Silar P."/>
            <person name="Natvig D.O."/>
            <person name="Lalanne C."/>
            <person name="Gautier V."/>
            <person name="Ament-Velasquez S.L."/>
            <person name="Kruys A."/>
            <person name="Hutchinson M.I."/>
            <person name="Powell A.J."/>
            <person name="Barry K."/>
            <person name="Miller A.N."/>
            <person name="Grigoriev I.V."/>
            <person name="Debuchy R."/>
            <person name="Gladieux P."/>
            <person name="Hiltunen Thoren M."/>
            <person name="Johannesson H."/>
        </authorList>
    </citation>
    <scope>NUCLEOTIDE SEQUENCE</scope>
    <source>
        <strain evidence="6">PSN309</strain>
    </source>
</reference>
<evidence type="ECO:0000256" key="2">
    <source>
        <dbReference type="ARBA" id="ARBA00022963"/>
    </source>
</evidence>
<protein>
    <submittedName>
        <fullName evidence="6">Patatin-like phospholipase-domain-containing protein</fullName>
    </submittedName>
</protein>